<keyword evidence="6" id="KW-1185">Reference proteome</keyword>
<dbReference type="GO" id="GO:0048544">
    <property type="term" value="P:recognition of pollen"/>
    <property type="evidence" value="ECO:0007669"/>
    <property type="project" value="InterPro"/>
</dbReference>
<evidence type="ECO:0000313" key="5">
    <source>
        <dbReference type="EMBL" id="KAJ0983516.1"/>
    </source>
</evidence>
<gene>
    <name evidence="5" type="ORF">J5N97_011771</name>
</gene>
<name>A0A9D5D1N5_9LILI</name>
<dbReference type="FunFam" id="2.90.10.10:FF:000001">
    <property type="entry name" value="G-type lectin S-receptor-like serine/threonine-protein kinase"/>
    <property type="match status" value="1"/>
</dbReference>
<dbReference type="InterPro" id="IPR001480">
    <property type="entry name" value="Bulb-type_lectin_dom"/>
</dbReference>
<dbReference type="SMART" id="SM00108">
    <property type="entry name" value="B_lectin"/>
    <property type="match status" value="1"/>
</dbReference>
<evidence type="ECO:0000313" key="6">
    <source>
        <dbReference type="Proteomes" id="UP001085076"/>
    </source>
</evidence>
<dbReference type="Proteomes" id="UP001085076">
    <property type="component" value="Miscellaneous, Linkage group lg02"/>
</dbReference>
<reference evidence="5" key="1">
    <citation type="submission" date="2021-03" db="EMBL/GenBank/DDBJ databases">
        <authorList>
            <person name="Li Z."/>
            <person name="Yang C."/>
        </authorList>
    </citation>
    <scope>NUCLEOTIDE SEQUENCE</scope>
    <source>
        <strain evidence="5">Dzin_1.0</strain>
        <tissue evidence="5">Leaf</tissue>
    </source>
</reference>
<dbReference type="GO" id="GO:0051707">
    <property type="term" value="P:response to other organism"/>
    <property type="evidence" value="ECO:0007669"/>
    <property type="project" value="UniProtKB-ARBA"/>
</dbReference>
<organism evidence="5 6">
    <name type="scientific">Dioscorea zingiberensis</name>
    <dbReference type="NCBI Taxonomy" id="325984"/>
    <lineage>
        <taxon>Eukaryota</taxon>
        <taxon>Viridiplantae</taxon>
        <taxon>Streptophyta</taxon>
        <taxon>Embryophyta</taxon>
        <taxon>Tracheophyta</taxon>
        <taxon>Spermatophyta</taxon>
        <taxon>Magnoliopsida</taxon>
        <taxon>Liliopsida</taxon>
        <taxon>Dioscoreales</taxon>
        <taxon>Dioscoreaceae</taxon>
        <taxon>Dioscorea</taxon>
    </lineage>
</organism>
<keyword evidence="2" id="KW-1015">Disulfide bond</keyword>
<dbReference type="PANTHER" id="PTHR32444">
    <property type="entry name" value="BULB-TYPE LECTIN DOMAIN-CONTAINING PROTEIN"/>
    <property type="match status" value="1"/>
</dbReference>
<dbReference type="EMBL" id="JAGGNH010000002">
    <property type="protein sequence ID" value="KAJ0983516.1"/>
    <property type="molecule type" value="Genomic_DNA"/>
</dbReference>
<accession>A0A9D5D1N5</accession>
<dbReference type="PANTHER" id="PTHR32444:SF183">
    <property type="entry name" value="APPLE DOMAIN-CONTAINING PROTEIN"/>
    <property type="match status" value="1"/>
</dbReference>
<evidence type="ECO:0000256" key="1">
    <source>
        <dbReference type="ARBA" id="ARBA00022729"/>
    </source>
</evidence>
<dbReference type="CDD" id="cd00028">
    <property type="entry name" value="B_lectin"/>
    <property type="match status" value="1"/>
</dbReference>
<evidence type="ECO:0000259" key="4">
    <source>
        <dbReference type="PROSITE" id="PS50927"/>
    </source>
</evidence>
<protein>
    <recommendedName>
        <fullName evidence="4">Bulb-type lectin domain-containing protein</fullName>
    </recommendedName>
</protein>
<dbReference type="Pfam" id="PF01453">
    <property type="entry name" value="B_lectin"/>
    <property type="match status" value="1"/>
</dbReference>
<evidence type="ECO:0000256" key="2">
    <source>
        <dbReference type="ARBA" id="ARBA00023157"/>
    </source>
</evidence>
<feature type="domain" description="Bulb-type lectin" evidence="4">
    <location>
        <begin position="25"/>
        <end position="145"/>
    </location>
</feature>
<dbReference type="InterPro" id="IPR000858">
    <property type="entry name" value="S_locus_glycoprot_dom"/>
</dbReference>
<dbReference type="SUPFAM" id="SSF51110">
    <property type="entry name" value="alpha-D-mannose-specific plant lectins"/>
    <property type="match status" value="1"/>
</dbReference>
<feature type="chain" id="PRO_5039016802" description="Bulb-type lectin domain-containing protein" evidence="3">
    <location>
        <begin position="25"/>
        <end position="315"/>
    </location>
</feature>
<feature type="signal peptide" evidence="3">
    <location>
        <begin position="1"/>
        <end position="24"/>
    </location>
</feature>
<keyword evidence="1 3" id="KW-0732">Signal</keyword>
<sequence>MMTNMQTVPIFIVSLFVHFSLTIARDTITLATPLADGETLVSAGGSFVLGFFTPANSHNRYVGLWFNQISVQTILWVANRQHPVPDTTGTLKLTSDGNLIITNQNSTIFWSSATSSVTTPVAKLLGNGNLVVREANAITNGSFAWQSFDHPTDSLLPGMKLGVDLRTGLNRNLTAWKSESDPSPGDYVMSMDILGDPQLTAWAGTARKWRSGSWNGEAFTGMPEMKTFHEFNFHFFNTKDEIYYSYETTDKSIITRMVMNHTGATQLFVWLDGSVWLGGSDGWGLFWYAPKTKCNGFSLCGSYGFCSIYTSQMLA</sequence>
<dbReference type="Gene3D" id="2.90.10.10">
    <property type="entry name" value="Bulb-type lectin domain"/>
    <property type="match status" value="1"/>
</dbReference>
<dbReference type="AlphaFoldDB" id="A0A9D5D1N5"/>
<dbReference type="Pfam" id="PF00954">
    <property type="entry name" value="S_locus_glycop"/>
    <property type="match status" value="1"/>
</dbReference>
<dbReference type="InterPro" id="IPR036426">
    <property type="entry name" value="Bulb-type_lectin_dom_sf"/>
</dbReference>
<comment type="caution">
    <text evidence="5">The sequence shown here is derived from an EMBL/GenBank/DDBJ whole genome shotgun (WGS) entry which is preliminary data.</text>
</comment>
<dbReference type="PROSITE" id="PS50927">
    <property type="entry name" value="BULB_LECTIN"/>
    <property type="match status" value="1"/>
</dbReference>
<reference evidence="5" key="2">
    <citation type="journal article" date="2022" name="Hortic Res">
        <title>The genome of Dioscorea zingiberensis sheds light on the biosynthesis, origin and evolution of the medicinally important diosgenin saponins.</title>
        <authorList>
            <person name="Li Y."/>
            <person name="Tan C."/>
            <person name="Li Z."/>
            <person name="Guo J."/>
            <person name="Li S."/>
            <person name="Chen X."/>
            <person name="Wang C."/>
            <person name="Dai X."/>
            <person name="Yang H."/>
            <person name="Song W."/>
            <person name="Hou L."/>
            <person name="Xu J."/>
            <person name="Tong Z."/>
            <person name="Xu A."/>
            <person name="Yuan X."/>
            <person name="Wang W."/>
            <person name="Yang Q."/>
            <person name="Chen L."/>
            <person name="Sun Z."/>
            <person name="Wang K."/>
            <person name="Pan B."/>
            <person name="Chen J."/>
            <person name="Bao Y."/>
            <person name="Liu F."/>
            <person name="Qi X."/>
            <person name="Gang D.R."/>
            <person name="Wen J."/>
            <person name="Li J."/>
        </authorList>
    </citation>
    <scope>NUCLEOTIDE SEQUENCE</scope>
    <source>
        <strain evidence="5">Dzin_1.0</strain>
    </source>
</reference>
<dbReference type="OrthoDB" id="679597at2759"/>
<proteinExistence type="predicted"/>
<evidence type="ECO:0000256" key="3">
    <source>
        <dbReference type="SAM" id="SignalP"/>
    </source>
</evidence>